<evidence type="ECO:0000313" key="8">
    <source>
        <dbReference type="EMBL" id="QVV89518.1"/>
    </source>
</evidence>
<comment type="subcellular location">
    <subcellularLocation>
        <location evidence="1">Cell membrane</location>
        <topology evidence="1">Multi-pass membrane protein</topology>
    </subcellularLocation>
</comment>
<reference evidence="8 9" key="1">
    <citation type="submission" date="2021-05" db="EMBL/GenBank/DDBJ databases">
        <title>A novel Methanospirillum isolate from a pyrite-forming mixed culture.</title>
        <authorList>
            <person name="Bunk B."/>
            <person name="Sproer C."/>
            <person name="Spring S."/>
            <person name="Pester M."/>
        </authorList>
    </citation>
    <scope>NUCLEOTIDE SEQUENCE [LARGE SCALE GENOMIC DNA]</scope>
    <source>
        <strain evidence="8 9">J.3.6.1-F.2.7.3</strain>
    </source>
</reference>
<dbReference type="Gene3D" id="3.40.190.10">
    <property type="entry name" value="Periplasmic binding protein-like II"/>
    <property type="match status" value="2"/>
</dbReference>
<evidence type="ECO:0000256" key="2">
    <source>
        <dbReference type="ARBA" id="ARBA00022475"/>
    </source>
</evidence>
<organism evidence="8 9">
    <name type="scientific">Methanospirillum purgamenti</name>
    <dbReference type="NCBI Taxonomy" id="2834276"/>
    <lineage>
        <taxon>Archaea</taxon>
        <taxon>Methanobacteriati</taxon>
        <taxon>Methanobacteriota</taxon>
        <taxon>Stenosarchaea group</taxon>
        <taxon>Methanomicrobia</taxon>
        <taxon>Methanomicrobiales</taxon>
        <taxon>Methanospirillaceae</taxon>
        <taxon>Methanospirillum</taxon>
    </lineage>
</organism>
<gene>
    <name evidence="8" type="ORF">KHC33_03080</name>
</gene>
<dbReference type="GeneID" id="65096134"/>
<dbReference type="EMBL" id="CP075546">
    <property type="protein sequence ID" value="QVV89518.1"/>
    <property type="molecule type" value="Genomic_DNA"/>
</dbReference>
<proteinExistence type="predicted"/>
<sequence>MVVLRTGMLIIMCISLFSGQCLAAELPEDIVFVTEEYPPFSYLENGVPAGLSVELLETALKRANIEFSSDQIRLMAWPDAYRTALTTNGTGLFSTARTPERENLFRWAGPLMQCPVVLFSENPNLKTDRPANQDLKVVAIRDDIGEQVALDAGISKENIFLVTTPSEAVQRVIDGTSDAWAYGHYPGESLIQTIAEDPDSFYILDELTRSTYYIAFNQNTEPSFIEIIQNELDAMKQDQEQGGISTYEKIVGKYIGPICAEKTHSREQITDLVNLTADAISRDATGTLADIQAGKHPYLDRNDPSLYVFIYDTSVTLITQAGRPDLAGVHFAGKPDVSGKNFRDDIVTGAMKEGTGFVTYTYSNPLETGIFFKEAYYTLVTGSDKKQYVVCAGRYVPCDET</sequence>
<dbReference type="KEGG" id="mrtj:KHC33_03080"/>
<keyword evidence="3" id="KW-0812">Transmembrane</keyword>
<evidence type="ECO:0000259" key="7">
    <source>
        <dbReference type="Pfam" id="PF17200"/>
    </source>
</evidence>
<protein>
    <submittedName>
        <fullName evidence="8">Transporter substrate-binding domain-containing protein</fullName>
    </submittedName>
</protein>
<keyword evidence="5" id="KW-0472">Membrane</keyword>
<dbReference type="PANTHER" id="PTHR38834:SF3">
    <property type="entry name" value="SOLUTE-BINDING PROTEIN FAMILY 3_N-TERMINAL DOMAIN-CONTAINING PROTEIN"/>
    <property type="match status" value="1"/>
</dbReference>
<evidence type="ECO:0000256" key="4">
    <source>
        <dbReference type="ARBA" id="ARBA00022989"/>
    </source>
</evidence>
<evidence type="ECO:0000256" key="1">
    <source>
        <dbReference type="ARBA" id="ARBA00004651"/>
    </source>
</evidence>
<evidence type="ECO:0000256" key="5">
    <source>
        <dbReference type="ARBA" id="ARBA00023136"/>
    </source>
</evidence>
<feature type="domain" description="Solute-binding protein family 3/N-terminal" evidence="6">
    <location>
        <begin position="31"/>
        <end position="244"/>
    </location>
</feature>
<dbReference type="Proteomes" id="UP000680656">
    <property type="component" value="Chromosome"/>
</dbReference>
<name>A0A8E7EHM9_9EURY</name>
<dbReference type="AlphaFoldDB" id="A0A8E7EHM9"/>
<evidence type="ECO:0000256" key="3">
    <source>
        <dbReference type="ARBA" id="ARBA00022692"/>
    </source>
</evidence>
<dbReference type="SUPFAM" id="SSF53850">
    <property type="entry name" value="Periplasmic binding protein-like II"/>
    <property type="match status" value="1"/>
</dbReference>
<dbReference type="InterPro" id="IPR001638">
    <property type="entry name" value="Solute-binding_3/MltF_N"/>
</dbReference>
<evidence type="ECO:0000259" key="6">
    <source>
        <dbReference type="Pfam" id="PF00497"/>
    </source>
</evidence>
<accession>A0A8E7EHM9</accession>
<evidence type="ECO:0000313" key="9">
    <source>
        <dbReference type="Proteomes" id="UP000680656"/>
    </source>
</evidence>
<feature type="domain" description="Single Cache" evidence="7">
    <location>
        <begin position="296"/>
        <end position="379"/>
    </location>
</feature>
<dbReference type="Pfam" id="PF00497">
    <property type="entry name" value="SBP_bac_3"/>
    <property type="match status" value="1"/>
</dbReference>
<keyword evidence="9" id="KW-1185">Reference proteome</keyword>
<dbReference type="GO" id="GO:0005886">
    <property type="term" value="C:plasma membrane"/>
    <property type="evidence" value="ECO:0007669"/>
    <property type="project" value="UniProtKB-SubCell"/>
</dbReference>
<dbReference type="Gene3D" id="3.30.450.20">
    <property type="entry name" value="PAS domain"/>
    <property type="match status" value="1"/>
</dbReference>
<dbReference type="InterPro" id="IPR033480">
    <property type="entry name" value="sCache_2"/>
</dbReference>
<dbReference type="RefSeq" id="WP_214420312.1">
    <property type="nucleotide sequence ID" value="NZ_CP075546.1"/>
</dbReference>
<keyword evidence="2" id="KW-1003">Cell membrane</keyword>
<dbReference type="Pfam" id="PF17200">
    <property type="entry name" value="sCache_2"/>
    <property type="match status" value="1"/>
</dbReference>
<dbReference type="PANTHER" id="PTHR38834">
    <property type="entry name" value="PERIPLASMIC SUBSTRATE BINDING PROTEIN FAMILY 3"/>
    <property type="match status" value="1"/>
</dbReference>
<keyword evidence="4" id="KW-1133">Transmembrane helix</keyword>